<accession>A0A7M5X1L4</accession>
<evidence type="ECO:0000313" key="4">
    <source>
        <dbReference type="Proteomes" id="UP000594262"/>
    </source>
</evidence>
<dbReference type="EnsemblMetazoa" id="CLYHEMT016353.1">
    <property type="protein sequence ID" value="CLYHEMP016353.1"/>
    <property type="gene ID" value="CLYHEMG016353"/>
</dbReference>
<keyword evidence="4" id="KW-1185">Reference proteome</keyword>
<name>A0A7M5X1L4_9CNID</name>
<dbReference type="PANTHER" id="PTHR48228:SF5">
    <property type="entry name" value="ALPHA-METHYLACYL-COA RACEMASE"/>
    <property type="match status" value="1"/>
</dbReference>
<dbReference type="AlphaFoldDB" id="A0A7M5X1L4"/>
<dbReference type="InterPro" id="IPR044855">
    <property type="entry name" value="CoA-Trfase_III_dom3_sf"/>
</dbReference>
<comment type="similarity">
    <text evidence="1">Belongs to the CoA-transferase III family.</text>
</comment>
<protein>
    <recommendedName>
        <fullName evidence="5">Alpha-methylacyl-CoA racemase</fullName>
    </recommendedName>
</protein>
<dbReference type="Gene3D" id="3.40.50.10540">
    <property type="entry name" value="Crotonobetainyl-coa:carnitine coa-transferase, domain 1"/>
    <property type="match status" value="1"/>
</dbReference>
<evidence type="ECO:0000256" key="1">
    <source>
        <dbReference type="ARBA" id="ARBA00008383"/>
    </source>
</evidence>
<keyword evidence="2" id="KW-0413">Isomerase</keyword>
<sequence length="395" mass="43470">MAAAAGVTRKLPLNGIKVLELAGLAPVPFTGMILADFGAKVCRVNRTNENFTLDSLSRGKQSICLDLKSSKGQNVFKRLASSSDVIIEPFRPGIMEKLGLGPNTLLESNERLIYTRLNGYGTKPTPLSQKAGHDINYLAMTGVLSMLGQKGNKPEPPINLLGDFAGGSMMAVMGIMMALFERSVSGKGQVVDASITAGASYVSSFLHRSRDIGIWLGERGTNVLDGGAPFYQVYQTKDGKYMAVGAIEPQFYQELLKGLDAEDDETLSVQMNVLEWPKMKTNMEEIFASKTQEEWCRVFEDKDACVTPVLDFLDAHEHAHNKAAGSFMYNQEHGRYEPTPAPELSRTPAREEILPEPNIGEHTVEYLRNENFTKAEINKLLDEGIIEQFTPKASL</sequence>
<reference evidence="3" key="1">
    <citation type="submission" date="2021-01" db="UniProtKB">
        <authorList>
            <consortium name="EnsemblMetazoa"/>
        </authorList>
    </citation>
    <scope>IDENTIFICATION</scope>
</reference>
<evidence type="ECO:0000256" key="2">
    <source>
        <dbReference type="ARBA" id="ARBA00023235"/>
    </source>
</evidence>
<dbReference type="Gene3D" id="3.30.1540.10">
    <property type="entry name" value="formyl-coa transferase, domain 3"/>
    <property type="match status" value="1"/>
</dbReference>
<dbReference type="InterPro" id="IPR023606">
    <property type="entry name" value="CoA-Trfase_III_dom_1_sf"/>
</dbReference>
<evidence type="ECO:0008006" key="5">
    <source>
        <dbReference type="Google" id="ProtNLM"/>
    </source>
</evidence>
<dbReference type="GO" id="GO:0008206">
    <property type="term" value="P:bile acid metabolic process"/>
    <property type="evidence" value="ECO:0007669"/>
    <property type="project" value="TreeGrafter"/>
</dbReference>
<dbReference type="GO" id="GO:0008111">
    <property type="term" value="F:alpha-methylacyl-CoA racemase activity"/>
    <property type="evidence" value="ECO:0007669"/>
    <property type="project" value="TreeGrafter"/>
</dbReference>
<dbReference type="Proteomes" id="UP000594262">
    <property type="component" value="Unplaced"/>
</dbReference>
<dbReference type="GO" id="GO:0005739">
    <property type="term" value="C:mitochondrion"/>
    <property type="evidence" value="ECO:0007669"/>
    <property type="project" value="TreeGrafter"/>
</dbReference>
<proteinExistence type="inferred from homology"/>
<dbReference type="PANTHER" id="PTHR48228">
    <property type="entry name" value="SUCCINYL-COA--D-CITRAMALATE COA-TRANSFERASE"/>
    <property type="match status" value="1"/>
</dbReference>
<dbReference type="GeneID" id="136809189"/>
<dbReference type="SUPFAM" id="SSF89796">
    <property type="entry name" value="CoA-transferase family III (CaiB/BaiF)"/>
    <property type="match status" value="1"/>
</dbReference>
<dbReference type="RefSeq" id="XP_066921811.1">
    <property type="nucleotide sequence ID" value="XM_067065710.1"/>
</dbReference>
<evidence type="ECO:0000313" key="3">
    <source>
        <dbReference type="EnsemblMetazoa" id="CLYHEMP016353.1"/>
    </source>
</evidence>
<dbReference type="OrthoDB" id="16747at2759"/>
<dbReference type="InterPro" id="IPR050509">
    <property type="entry name" value="CoA-transferase_III"/>
</dbReference>
<organism evidence="3 4">
    <name type="scientific">Clytia hemisphaerica</name>
    <dbReference type="NCBI Taxonomy" id="252671"/>
    <lineage>
        <taxon>Eukaryota</taxon>
        <taxon>Metazoa</taxon>
        <taxon>Cnidaria</taxon>
        <taxon>Hydrozoa</taxon>
        <taxon>Hydroidolina</taxon>
        <taxon>Leptothecata</taxon>
        <taxon>Obeliida</taxon>
        <taxon>Clytiidae</taxon>
        <taxon>Clytia</taxon>
    </lineage>
</organism>
<dbReference type="InterPro" id="IPR003673">
    <property type="entry name" value="CoA-Trfase_fam_III"/>
</dbReference>
<dbReference type="Pfam" id="PF02515">
    <property type="entry name" value="CoA_transf_3"/>
    <property type="match status" value="1"/>
</dbReference>
<dbReference type="FunFam" id="3.30.1540.10:FF:000004">
    <property type="entry name" value="Probable alpha-methylacyl-CoA racemase mcr"/>
    <property type="match status" value="1"/>
</dbReference>